<feature type="domain" description="Cordon-bleu ubiquitin-like" evidence="2">
    <location>
        <begin position="145"/>
        <end position="228"/>
    </location>
</feature>
<accession>A0A8C4T6B9</accession>
<dbReference type="Ensembl" id="ENSECRT00000028400.1">
    <property type="protein sequence ID" value="ENSECRP00000027820.1"/>
    <property type="gene ID" value="ENSECRG00000018821.1"/>
</dbReference>
<proteinExistence type="predicted"/>
<evidence type="ECO:0000259" key="2">
    <source>
        <dbReference type="Pfam" id="PF09469"/>
    </source>
</evidence>
<dbReference type="GO" id="GO:0005886">
    <property type="term" value="C:plasma membrane"/>
    <property type="evidence" value="ECO:0007669"/>
    <property type="project" value="TreeGrafter"/>
</dbReference>
<feature type="region of interest" description="Disordered" evidence="1">
    <location>
        <begin position="302"/>
        <end position="344"/>
    </location>
</feature>
<dbReference type="PANTHER" id="PTHR47008:SF1">
    <property type="entry name" value="PROTEIN CORDON-BLEU"/>
    <property type="match status" value="1"/>
</dbReference>
<protein>
    <recommendedName>
        <fullName evidence="2">Cordon-bleu ubiquitin-like domain-containing protein</fullName>
    </recommendedName>
</protein>
<reference evidence="3" key="3">
    <citation type="submission" date="2025-09" db="UniProtKB">
        <authorList>
            <consortium name="Ensembl"/>
        </authorList>
    </citation>
    <scope>IDENTIFICATION</scope>
</reference>
<evidence type="ECO:0000313" key="3">
    <source>
        <dbReference type="Ensembl" id="ENSECRP00000027820.1"/>
    </source>
</evidence>
<feature type="compositionally biased region" description="Polar residues" evidence="1">
    <location>
        <begin position="1"/>
        <end position="11"/>
    </location>
</feature>
<dbReference type="GO" id="GO:0001726">
    <property type="term" value="C:ruffle"/>
    <property type="evidence" value="ECO:0007669"/>
    <property type="project" value="TreeGrafter"/>
</dbReference>
<feature type="compositionally biased region" description="Pro residues" evidence="1">
    <location>
        <begin position="21"/>
        <end position="32"/>
    </location>
</feature>
<feature type="compositionally biased region" description="Basic and acidic residues" evidence="1">
    <location>
        <begin position="48"/>
        <end position="57"/>
    </location>
</feature>
<dbReference type="SUPFAM" id="SSF54236">
    <property type="entry name" value="Ubiquitin-like"/>
    <property type="match status" value="1"/>
</dbReference>
<dbReference type="InterPro" id="IPR029071">
    <property type="entry name" value="Ubiquitin-like_domsf"/>
</dbReference>
<organism evidence="3 4">
    <name type="scientific">Erpetoichthys calabaricus</name>
    <name type="common">Rope fish</name>
    <name type="synonym">Calamoichthys calabaricus</name>
    <dbReference type="NCBI Taxonomy" id="27687"/>
    <lineage>
        <taxon>Eukaryota</taxon>
        <taxon>Metazoa</taxon>
        <taxon>Chordata</taxon>
        <taxon>Craniata</taxon>
        <taxon>Vertebrata</taxon>
        <taxon>Euteleostomi</taxon>
        <taxon>Actinopterygii</taxon>
        <taxon>Polypteriformes</taxon>
        <taxon>Polypteridae</taxon>
        <taxon>Erpetoichthys</taxon>
    </lineage>
</organism>
<dbReference type="AlphaFoldDB" id="A0A8C4T6B9"/>
<dbReference type="Proteomes" id="UP000694620">
    <property type="component" value="Chromosome 13"/>
</dbReference>
<evidence type="ECO:0000313" key="4">
    <source>
        <dbReference type="Proteomes" id="UP000694620"/>
    </source>
</evidence>
<dbReference type="GO" id="GO:1990357">
    <property type="term" value="C:terminal web"/>
    <property type="evidence" value="ECO:0007669"/>
    <property type="project" value="TreeGrafter"/>
</dbReference>
<dbReference type="GO" id="GO:0043025">
    <property type="term" value="C:neuronal cell body"/>
    <property type="evidence" value="ECO:0007669"/>
    <property type="project" value="TreeGrafter"/>
</dbReference>
<dbReference type="Pfam" id="PF09469">
    <property type="entry name" value="Cobl"/>
    <property type="match status" value="1"/>
</dbReference>
<dbReference type="GO" id="GO:0051639">
    <property type="term" value="P:actin filament network formation"/>
    <property type="evidence" value="ECO:0007669"/>
    <property type="project" value="TreeGrafter"/>
</dbReference>
<dbReference type="GO" id="GO:0044295">
    <property type="term" value="C:axonal growth cone"/>
    <property type="evidence" value="ECO:0007669"/>
    <property type="project" value="TreeGrafter"/>
</dbReference>
<sequence>MNSVGVSSSAKPPTGKMKARAPPPPPPAAPRPAPRRNFPPTLPLSQEDGDRSSGDQKENVLRDSLDVLLTLPGGIQKRTTVSGSKALMDLLVDLCSQYHLSPVHHTLELQTRDAQPLAFKPNTLLGMLDVHTVLIKERVAEEKPKRPPPKLPEKTVRLVVNYHKTQKAVVRVSPVVPLSNLIPIICDKCEFDPRHIVLLRDSSSSKGLDLSKSLSDLGIRELYILDHSLALRSKIHSAPILNFSDPSRTSSVSTSVSDKKGLLGFFKLRRKSKGNYTAPNTPGINSRECTIVACHSMGNISRLSPKSELKKRRAPPPPPPGSASMQNFQSVSLDDIQVGVSSPR</sequence>
<dbReference type="GO" id="GO:0005884">
    <property type="term" value="C:actin filament"/>
    <property type="evidence" value="ECO:0007669"/>
    <property type="project" value="TreeGrafter"/>
</dbReference>
<evidence type="ECO:0000256" key="1">
    <source>
        <dbReference type="SAM" id="MobiDB-lite"/>
    </source>
</evidence>
<dbReference type="InterPro" id="IPR019025">
    <property type="entry name" value="Cordon-bleu_ubiquitin_domain"/>
</dbReference>
<dbReference type="GO" id="GO:0048471">
    <property type="term" value="C:perinuclear region of cytoplasm"/>
    <property type="evidence" value="ECO:0007669"/>
    <property type="project" value="TreeGrafter"/>
</dbReference>
<feature type="compositionally biased region" description="Polar residues" evidence="1">
    <location>
        <begin position="323"/>
        <end position="332"/>
    </location>
</feature>
<feature type="region of interest" description="Disordered" evidence="1">
    <location>
        <begin position="1"/>
        <end position="57"/>
    </location>
</feature>
<dbReference type="Gene3D" id="3.10.20.90">
    <property type="entry name" value="Phosphatidylinositol 3-kinase Catalytic Subunit, Chain A, domain 1"/>
    <property type="match status" value="1"/>
</dbReference>
<dbReference type="GO" id="GO:0030041">
    <property type="term" value="P:actin filament polymerization"/>
    <property type="evidence" value="ECO:0007669"/>
    <property type="project" value="TreeGrafter"/>
</dbReference>
<reference evidence="3" key="2">
    <citation type="submission" date="2025-08" db="UniProtKB">
        <authorList>
            <consortium name="Ensembl"/>
        </authorList>
    </citation>
    <scope>IDENTIFICATION</scope>
</reference>
<dbReference type="PANTHER" id="PTHR47008">
    <property type="entry name" value="PROTEIN CORDON-BLEU"/>
    <property type="match status" value="1"/>
</dbReference>
<name>A0A8C4T6B9_ERPCA</name>
<keyword evidence="4" id="KW-1185">Reference proteome</keyword>
<dbReference type="GO" id="GO:0003785">
    <property type="term" value="F:actin monomer binding"/>
    <property type="evidence" value="ECO:0007669"/>
    <property type="project" value="InterPro"/>
</dbReference>
<reference evidence="3" key="1">
    <citation type="submission" date="2021-06" db="EMBL/GenBank/DDBJ databases">
        <authorList>
            <consortium name="Wellcome Sanger Institute Data Sharing"/>
        </authorList>
    </citation>
    <scope>NUCLEOTIDE SEQUENCE [LARGE SCALE GENOMIC DNA]</scope>
</reference>
<dbReference type="InterPro" id="IPR039895">
    <property type="entry name" value="COBL-like"/>
</dbReference>
<dbReference type="GeneTree" id="ENSGT00530000063608"/>
<dbReference type="GO" id="GO:0044294">
    <property type="term" value="C:dendritic growth cone"/>
    <property type="evidence" value="ECO:0007669"/>
    <property type="project" value="TreeGrafter"/>
</dbReference>